<feature type="non-terminal residue" evidence="1">
    <location>
        <position position="1"/>
    </location>
</feature>
<sequence>CSSIPIQNQNSKFGDVTLNFKPRIVEESSPCINGVKELVSELCLLRFGENANFIDTPRDSAVLYNPMIAAFLDTIEKINYGIIRNKTLTLRA</sequence>
<reference evidence="1 2" key="1">
    <citation type="submission" date="2018-08" db="EMBL/GenBank/DDBJ databases">
        <authorList>
            <person name="Muller C M."/>
        </authorList>
    </citation>
    <scope>NUCLEOTIDE SEQUENCE [LARGE SCALE GENOMIC DNA]</scope>
</reference>
<keyword evidence="2" id="KW-1185">Reference proteome</keyword>
<dbReference type="EMBL" id="LR026987">
    <property type="protein sequence ID" value="VCU40789.1"/>
    <property type="molecule type" value="Genomic_DNA"/>
</dbReference>
<accession>A0A9X9LAG2</accession>
<evidence type="ECO:0000313" key="2">
    <source>
        <dbReference type="Proteomes" id="UP000324639"/>
    </source>
</evidence>
<gene>
    <name evidence="1" type="ORF">BGT96224V316_LOCUS2049</name>
</gene>
<organism evidence="1 2">
    <name type="scientific">Blumeria graminis f. sp. tritici</name>
    <dbReference type="NCBI Taxonomy" id="62690"/>
    <lineage>
        <taxon>Eukaryota</taxon>
        <taxon>Fungi</taxon>
        <taxon>Dikarya</taxon>
        <taxon>Ascomycota</taxon>
        <taxon>Pezizomycotina</taxon>
        <taxon>Leotiomycetes</taxon>
        <taxon>Erysiphales</taxon>
        <taxon>Erysiphaceae</taxon>
        <taxon>Blumeria</taxon>
    </lineage>
</organism>
<evidence type="ECO:0000313" key="1">
    <source>
        <dbReference type="EMBL" id="VCU40789.1"/>
    </source>
</evidence>
<dbReference type="Proteomes" id="UP000324639">
    <property type="component" value="Chromosome Bgt_-04"/>
</dbReference>
<name>A0A9X9LAG2_BLUGR</name>
<dbReference type="AlphaFoldDB" id="A0A9X9LAG2"/>
<proteinExistence type="predicted"/>
<protein>
    <submittedName>
        <fullName evidence="1">Bgt-50648</fullName>
    </submittedName>
</protein>